<organism evidence="7">
    <name type="scientific">Pseudo-nitzschia delicatissima</name>
    <dbReference type="NCBI Taxonomy" id="44447"/>
    <lineage>
        <taxon>Eukaryota</taxon>
        <taxon>Sar</taxon>
        <taxon>Stramenopiles</taxon>
        <taxon>Ochrophyta</taxon>
        <taxon>Bacillariophyta</taxon>
        <taxon>Bacillariophyceae</taxon>
        <taxon>Bacillariophycidae</taxon>
        <taxon>Bacillariales</taxon>
        <taxon>Bacillariaceae</taxon>
        <taxon>Pseudo-nitzschia</taxon>
    </lineage>
</organism>
<dbReference type="InterPro" id="IPR036388">
    <property type="entry name" value="WH-like_DNA-bd_sf"/>
</dbReference>
<dbReference type="Gene3D" id="1.10.10.10">
    <property type="entry name" value="Winged helix-like DNA-binding domain superfamily/Winged helix DNA-binding domain"/>
    <property type="match status" value="1"/>
</dbReference>
<dbReference type="InterPro" id="IPR000232">
    <property type="entry name" value="HSF_DNA-bd"/>
</dbReference>
<dbReference type="GO" id="GO:0043565">
    <property type="term" value="F:sequence-specific DNA binding"/>
    <property type="evidence" value="ECO:0007669"/>
    <property type="project" value="InterPro"/>
</dbReference>
<evidence type="ECO:0000256" key="1">
    <source>
        <dbReference type="ARBA" id="ARBA00004123"/>
    </source>
</evidence>
<dbReference type="AlphaFoldDB" id="A0A7S0UPI0"/>
<keyword evidence="3" id="KW-0539">Nucleus</keyword>
<comment type="subcellular location">
    <subcellularLocation>
        <location evidence="1">Nucleus</location>
    </subcellularLocation>
</comment>
<feature type="region of interest" description="Disordered" evidence="5">
    <location>
        <begin position="131"/>
        <end position="166"/>
    </location>
</feature>
<dbReference type="GO" id="GO:0005634">
    <property type="term" value="C:nucleus"/>
    <property type="evidence" value="ECO:0007669"/>
    <property type="project" value="UniProtKB-SubCell"/>
</dbReference>
<dbReference type="PRINTS" id="PR00056">
    <property type="entry name" value="HSFDOMAIN"/>
</dbReference>
<proteinExistence type="inferred from homology"/>
<evidence type="ECO:0000256" key="3">
    <source>
        <dbReference type="ARBA" id="ARBA00023242"/>
    </source>
</evidence>
<evidence type="ECO:0000256" key="5">
    <source>
        <dbReference type="SAM" id="MobiDB-lite"/>
    </source>
</evidence>
<feature type="compositionally biased region" description="Low complexity" evidence="5">
    <location>
        <begin position="131"/>
        <end position="153"/>
    </location>
</feature>
<gene>
    <name evidence="7" type="ORF">PDEL1432_LOCUS3428</name>
</gene>
<evidence type="ECO:0000256" key="2">
    <source>
        <dbReference type="ARBA" id="ARBA00023125"/>
    </source>
</evidence>
<dbReference type="EMBL" id="HBFL01004763">
    <property type="protein sequence ID" value="CAD8763388.1"/>
    <property type="molecule type" value="Transcribed_RNA"/>
</dbReference>
<evidence type="ECO:0000259" key="6">
    <source>
        <dbReference type="SMART" id="SM00415"/>
    </source>
</evidence>
<dbReference type="PANTHER" id="PTHR10015:SF427">
    <property type="entry name" value="HEAT SHOCK FACTOR PROTEIN"/>
    <property type="match status" value="1"/>
</dbReference>
<dbReference type="SMART" id="SM00415">
    <property type="entry name" value="HSF"/>
    <property type="match status" value="1"/>
</dbReference>
<evidence type="ECO:0000256" key="4">
    <source>
        <dbReference type="RuleBase" id="RU004020"/>
    </source>
</evidence>
<sequence>MAVDTYSSNLATLSYPRTGKRGVPQQFARRLYEMLQSEAKIASESKEPNAYISWSQSGIAFRIIDVEGFTSSVLPKYFRTKKFSSFQRNLNLYGFTKVRRGPDTDMYAHQSFIRGKPELLLNLRKCSSASRRKMSASSNASTTSSDSSSSSSSRETKTQPQILSPRTIVDPYLQASHVQPKLMSYEPSTNQTWLTFRQQPLMPKTTYLPKKPLNIRQSNGAGRLDLLALAVEHASF</sequence>
<keyword evidence="2" id="KW-0238">DNA-binding</keyword>
<evidence type="ECO:0000313" key="7">
    <source>
        <dbReference type="EMBL" id="CAD8763388.1"/>
    </source>
</evidence>
<comment type="similarity">
    <text evidence="4">Belongs to the HSF family.</text>
</comment>
<feature type="domain" description="HSF-type DNA-binding" evidence="6">
    <location>
        <begin position="23"/>
        <end position="126"/>
    </location>
</feature>
<name>A0A7S0UPI0_9STRA</name>
<accession>A0A7S0UPI0</accession>
<dbReference type="Pfam" id="PF00447">
    <property type="entry name" value="HSF_DNA-bind"/>
    <property type="match status" value="1"/>
</dbReference>
<dbReference type="PANTHER" id="PTHR10015">
    <property type="entry name" value="HEAT SHOCK TRANSCRIPTION FACTOR"/>
    <property type="match status" value="1"/>
</dbReference>
<dbReference type="InterPro" id="IPR036390">
    <property type="entry name" value="WH_DNA-bd_sf"/>
</dbReference>
<dbReference type="SUPFAM" id="SSF46785">
    <property type="entry name" value="Winged helix' DNA-binding domain"/>
    <property type="match status" value="1"/>
</dbReference>
<reference evidence="7" key="1">
    <citation type="submission" date="2021-01" db="EMBL/GenBank/DDBJ databases">
        <authorList>
            <person name="Corre E."/>
            <person name="Pelletier E."/>
            <person name="Niang G."/>
            <person name="Scheremetjew M."/>
            <person name="Finn R."/>
            <person name="Kale V."/>
            <person name="Holt S."/>
            <person name="Cochrane G."/>
            <person name="Meng A."/>
            <person name="Brown T."/>
            <person name="Cohen L."/>
        </authorList>
    </citation>
    <scope>NUCLEOTIDE SEQUENCE</scope>
    <source>
        <strain evidence="7">UNC1205</strain>
    </source>
</reference>
<dbReference type="GO" id="GO:0003700">
    <property type="term" value="F:DNA-binding transcription factor activity"/>
    <property type="evidence" value="ECO:0007669"/>
    <property type="project" value="InterPro"/>
</dbReference>
<protein>
    <recommendedName>
        <fullName evidence="6">HSF-type DNA-binding domain-containing protein</fullName>
    </recommendedName>
</protein>